<dbReference type="InterPro" id="IPR050796">
    <property type="entry name" value="SCF_F-box_component"/>
</dbReference>
<dbReference type="InterPro" id="IPR013187">
    <property type="entry name" value="F-box-assoc_dom_typ3"/>
</dbReference>
<dbReference type="PROSITE" id="PS50181">
    <property type="entry name" value="FBOX"/>
    <property type="match status" value="1"/>
</dbReference>
<dbReference type="SMART" id="SM00256">
    <property type="entry name" value="FBOX"/>
    <property type="match status" value="1"/>
</dbReference>
<dbReference type="EMBL" id="JACEFO010001671">
    <property type="protein sequence ID" value="KAF8722507.1"/>
    <property type="molecule type" value="Genomic_DNA"/>
</dbReference>
<feature type="domain" description="F-box" evidence="1">
    <location>
        <begin position="17"/>
        <end position="61"/>
    </location>
</feature>
<dbReference type="AlphaFoldDB" id="A0A835EXF3"/>
<proteinExistence type="predicted"/>
<evidence type="ECO:0000313" key="2">
    <source>
        <dbReference type="EMBL" id="KAF8722507.1"/>
    </source>
</evidence>
<dbReference type="PANTHER" id="PTHR31672:SF13">
    <property type="entry name" value="F-BOX PROTEIN CPR30-LIKE"/>
    <property type="match status" value="1"/>
</dbReference>
<dbReference type="Proteomes" id="UP000636709">
    <property type="component" value="Unassembled WGS sequence"/>
</dbReference>
<reference evidence="2" key="1">
    <citation type="submission" date="2020-07" db="EMBL/GenBank/DDBJ databases">
        <title>Genome sequence and genetic diversity analysis of an under-domesticated orphan crop, white fonio (Digitaria exilis).</title>
        <authorList>
            <person name="Bennetzen J.L."/>
            <person name="Chen S."/>
            <person name="Ma X."/>
            <person name="Wang X."/>
            <person name="Yssel A.E.J."/>
            <person name="Chaluvadi S.R."/>
            <person name="Johnson M."/>
            <person name="Gangashetty P."/>
            <person name="Hamidou F."/>
            <person name="Sanogo M.D."/>
            <person name="Zwaenepoel A."/>
            <person name="Wallace J."/>
            <person name="Van De Peer Y."/>
            <person name="Van Deynze A."/>
        </authorList>
    </citation>
    <scope>NUCLEOTIDE SEQUENCE</scope>
    <source>
        <tissue evidence="2">Leaves</tissue>
    </source>
</reference>
<name>A0A835EXF3_9POAL</name>
<dbReference type="Gene3D" id="1.20.1280.50">
    <property type="match status" value="1"/>
</dbReference>
<comment type="caution">
    <text evidence="2">The sequence shown here is derived from an EMBL/GenBank/DDBJ whole genome shotgun (WGS) entry which is preliminary data.</text>
</comment>
<dbReference type="Pfam" id="PF08268">
    <property type="entry name" value="FBA_3"/>
    <property type="match status" value="1"/>
</dbReference>
<dbReference type="Pfam" id="PF00646">
    <property type="entry name" value="F-box"/>
    <property type="match status" value="1"/>
</dbReference>
<dbReference type="PANTHER" id="PTHR31672">
    <property type="entry name" value="BNACNNG10540D PROTEIN"/>
    <property type="match status" value="1"/>
</dbReference>
<accession>A0A835EXF3</accession>
<evidence type="ECO:0000259" key="1">
    <source>
        <dbReference type="PROSITE" id="PS50181"/>
    </source>
</evidence>
<sequence length="291" mass="32026">MDAADIVSKRIKGGCPLPEEMVQDILSRLPAKPLCLFRCVSRSFRAAISSRAFQDTHYQRSSGDRRRLFIRPPGVQEPFYACRLGGGGAPPAAAETIVSTRRLPQGSSIFPVSKSCRGLVLLKSTHCCTHYVWNPSTGEMSALPDKIPVRARLSWRFVPYGLCYCPATQRHKVVRMYDACGSNGYGVTPATICEVFTLRLQDSSVGKAGILFTAVAGRRCERDDDVDHDGASRCRRRRHTDEAADRLGYHHQAADDAGPGAGPSKFKLPSCYRFLDMSLNCVVLKSIKTSP</sequence>
<dbReference type="SUPFAM" id="SSF81383">
    <property type="entry name" value="F-box domain"/>
    <property type="match status" value="1"/>
</dbReference>
<organism evidence="2 3">
    <name type="scientific">Digitaria exilis</name>
    <dbReference type="NCBI Taxonomy" id="1010633"/>
    <lineage>
        <taxon>Eukaryota</taxon>
        <taxon>Viridiplantae</taxon>
        <taxon>Streptophyta</taxon>
        <taxon>Embryophyta</taxon>
        <taxon>Tracheophyta</taxon>
        <taxon>Spermatophyta</taxon>
        <taxon>Magnoliopsida</taxon>
        <taxon>Liliopsida</taxon>
        <taxon>Poales</taxon>
        <taxon>Poaceae</taxon>
        <taxon>PACMAD clade</taxon>
        <taxon>Panicoideae</taxon>
        <taxon>Panicodae</taxon>
        <taxon>Paniceae</taxon>
        <taxon>Anthephorinae</taxon>
        <taxon>Digitaria</taxon>
    </lineage>
</organism>
<dbReference type="OrthoDB" id="681220at2759"/>
<protein>
    <recommendedName>
        <fullName evidence="1">F-box domain-containing protein</fullName>
    </recommendedName>
</protein>
<dbReference type="InterPro" id="IPR036047">
    <property type="entry name" value="F-box-like_dom_sf"/>
</dbReference>
<dbReference type="InterPro" id="IPR001810">
    <property type="entry name" value="F-box_dom"/>
</dbReference>
<keyword evidence="3" id="KW-1185">Reference proteome</keyword>
<evidence type="ECO:0000313" key="3">
    <source>
        <dbReference type="Proteomes" id="UP000636709"/>
    </source>
</evidence>
<gene>
    <name evidence="2" type="ORF">HU200_022334</name>
</gene>